<dbReference type="Pfam" id="PF20789">
    <property type="entry name" value="4HBT_3C"/>
    <property type="match status" value="1"/>
</dbReference>
<sequence length="262" mass="27674">MTTTTFSVVTGVKQRTAGTFEVDLSAAWTVGGRPNGGYLLATIARAAGVVAGQPDVLAASAHYLRSPSPGPAEVVIEPMRSGRTVSQVRGRLERDGVAQAEALFTFGSLSADTPYWQDGLPDPRLEVPGGERVPSEGPGGIPVAIMDEIDLRTDQPVGRVHTGRGEIRGWLGLPADEPFDPISLLFAIDALPPATLDITNTGWVPTLELTAYVRARPAPGPVRVLHRAHLIGGGRVDESCHVWDRTGKLVAQATQLAGIRLG</sequence>
<dbReference type="RefSeq" id="WP_098509534.1">
    <property type="nucleotide sequence ID" value="NZ_JBIAKZ010000019.1"/>
</dbReference>
<dbReference type="PANTHER" id="PTHR38110:SF1">
    <property type="entry name" value="THIOESTERASE DOMAIN-CONTAINING PROTEIN"/>
    <property type="match status" value="1"/>
</dbReference>
<dbReference type="Pfam" id="PF13622">
    <property type="entry name" value="4HBT_3"/>
    <property type="match status" value="1"/>
</dbReference>
<dbReference type="InterPro" id="IPR042171">
    <property type="entry name" value="Acyl-CoA_hotdog"/>
</dbReference>
<evidence type="ECO:0000313" key="4">
    <source>
        <dbReference type="Proteomes" id="UP000243542"/>
    </source>
</evidence>
<evidence type="ECO:0000313" key="3">
    <source>
        <dbReference type="EMBL" id="PFG56837.1"/>
    </source>
</evidence>
<feature type="domain" description="Acyl-CoA thioesterase-like C-terminal" evidence="2">
    <location>
        <begin position="143"/>
        <end position="257"/>
    </location>
</feature>
<gene>
    <name evidence="3" type="ORF">ATK36_0369</name>
</gene>
<accession>A0A2A9FZD8</accession>
<evidence type="ECO:0000259" key="1">
    <source>
        <dbReference type="Pfam" id="PF13622"/>
    </source>
</evidence>
<dbReference type="Proteomes" id="UP000243542">
    <property type="component" value="Unassembled WGS sequence"/>
</dbReference>
<dbReference type="EMBL" id="PDJK01000001">
    <property type="protein sequence ID" value="PFG56837.1"/>
    <property type="molecule type" value="Genomic_DNA"/>
</dbReference>
<dbReference type="InterPro" id="IPR049449">
    <property type="entry name" value="TesB_ACOT8-like_N"/>
</dbReference>
<dbReference type="PANTHER" id="PTHR38110">
    <property type="entry name" value="CHROMOSOME 23, WHOLE GENOME SHOTGUN SEQUENCE"/>
    <property type="match status" value="1"/>
</dbReference>
<dbReference type="Gene3D" id="2.40.160.210">
    <property type="entry name" value="Acyl-CoA thioesterase, double hotdog domain"/>
    <property type="match status" value="1"/>
</dbReference>
<comment type="caution">
    <text evidence="3">The sequence shown here is derived from an EMBL/GenBank/DDBJ whole genome shotgun (WGS) entry which is preliminary data.</text>
</comment>
<feature type="domain" description="Acyl-CoA thioesterase-like N-terminal HotDog" evidence="1">
    <location>
        <begin position="26"/>
        <end position="107"/>
    </location>
</feature>
<protein>
    <submittedName>
        <fullName evidence="3">Thioesterase superfamily protein</fullName>
    </submittedName>
</protein>
<organism evidence="3 4">
    <name type="scientific">Amycolatopsis sulphurea</name>
    <dbReference type="NCBI Taxonomy" id="76022"/>
    <lineage>
        <taxon>Bacteria</taxon>
        <taxon>Bacillati</taxon>
        <taxon>Actinomycetota</taxon>
        <taxon>Actinomycetes</taxon>
        <taxon>Pseudonocardiales</taxon>
        <taxon>Pseudonocardiaceae</taxon>
        <taxon>Amycolatopsis</taxon>
    </lineage>
</organism>
<reference evidence="3 4" key="1">
    <citation type="submission" date="2017-10" db="EMBL/GenBank/DDBJ databases">
        <title>Sequencing the genomes of 1000 actinobacteria strains.</title>
        <authorList>
            <person name="Klenk H.-P."/>
        </authorList>
    </citation>
    <scope>NUCLEOTIDE SEQUENCE [LARGE SCALE GENOMIC DNA]</scope>
    <source>
        <strain evidence="3 4">DSM 46092</strain>
    </source>
</reference>
<dbReference type="AlphaFoldDB" id="A0A2A9FZD8"/>
<dbReference type="InterPro" id="IPR052389">
    <property type="entry name" value="Sec_Metab_Biosynth-Assoc"/>
</dbReference>
<dbReference type="InterPro" id="IPR029069">
    <property type="entry name" value="HotDog_dom_sf"/>
</dbReference>
<proteinExistence type="predicted"/>
<name>A0A2A9FZD8_9PSEU</name>
<evidence type="ECO:0000259" key="2">
    <source>
        <dbReference type="Pfam" id="PF20789"/>
    </source>
</evidence>
<dbReference type="SUPFAM" id="SSF54637">
    <property type="entry name" value="Thioesterase/thiol ester dehydrase-isomerase"/>
    <property type="match status" value="2"/>
</dbReference>
<dbReference type="InterPro" id="IPR049450">
    <property type="entry name" value="ACOT8-like_C"/>
</dbReference>
<keyword evidence="4" id="KW-1185">Reference proteome</keyword>